<dbReference type="AlphaFoldDB" id="A0AAW8R6L4"/>
<dbReference type="Proteomes" id="UP001249020">
    <property type="component" value="Unassembled WGS sequence"/>
</dbReference>
<accession>A0AAW8R6L4</accession>
<dbReference type="EMBL" id="JAVRIE010000003">
    <property type="protein sequence ID" value="MDT0582823.1"/>
    <property type="molecule type" value="Genomic_DNA"/>
</dbReference>
<feature type="domain" description="AMP-dependent synthetase/ligase" evidence="1">
    <location>
        <begin position="7"/>
        <end position="356"/>
    </location>
</feature>
<evidence type="ECO:0000259" key="1">
    <source>
        <dbReference type="Pfam" id="PF00501"/>
    </source>
</evidence>
<name>A0AAW8R6L4_9ALTE</name>
<dbReference type="SUPFAM" id="SSF56801">
    <property type="entry name" value="Acetyl-CoA synthetase-like"/>
    <property type="match status" value="1"/>
</dbReference>
<comment type="caution">
    <text evidence="2">The sequence shown here is derived from an EMBL/GenBank/DDBJ whole genome shotgun (WGS) entry which is preliminary data.</text>
</comment>
<evidence type="ECO:0000313" key="2">
    <source>
        <dbReference type="EMBL" id="MDT0582823.1"/>
    </source>
</evidence>
<gene>
    <name evidence="2" type="ORF">RM544_09735</name>
</gene>
<dbReference type="PANTHER" id="PTHR24096">
    <property type="entry name" value="LONG-CHAIN-FATTY-ACID--COA LIGASE"/>
    <property type="match status" value="1"/>
</dbReference>
<reference evidence="2 3" key="1">
    <citation type="submission" date="2023-09" db="EMBL/GenBank/DDBJ databases">
        <authorList>
            <person name="Rey-Velasco X."/>
        </authorList>
    </citation>
    <scope>NUCLEOTIDE SEQUENCE [LARGE SCALE GENOMIC DNA]</scope>
    <source>
        <strain evidence="2 3">W409</strain>
    </source>
</reference>
<organism evidence="2 3">
    <name type="scientific">Brumicola blandensis</name>
    <dbReference type="NCBI Taxonomy" id="3075611"/>
    <lineage>
        <taxon>Bacteria</taxon>
        <taxon>Pseudomonadati</taxon>
        <taxon>Pseudomonadota</taxon>
        <taxon>Gammaproteobacteria</taxon>
        <taxon>Alteromonadales</taxon>
        <taxon>Alteromonadaceae</taxon>
        <taxon>Brumicola</taxon>
    </lineage>
</organism>
<evidence type="ECO:0000313" key="3">
    <source>
        <dbReference type="Proteomes" id="UP001249020"/>
    </source>
</evidence>
<dbReference type="InterPro" id="IPR042099">
    <property type="entry name" value="ANL_N_sf"/>
</dbReference>
<keyword evidence="3" id="KW-1185">Reference proteome</keyword>
<sequence>MTYFYQNLKQFGDSIALIQGDAELSYSGLAKQVEERALAIQNAVEQSMSDMGLNGSEADQPPKRLVGMIADNSVASVVNYLALLSQNYAILFISEAQLETHQKNVDKAHNRETQPLDVISAYQIRVVIHEETFHTLHPQSAKDNSDTQTMLPSIQDNVALLLSTSGSTGTSKQVVLSYDNLQANCDSICAYLPIEKSDVTITTLPFNYSYGLSIINTHLAVGASIVLTSLSVMQREFWQTFERHAVTSFGGVPHSYEMLLRLKFTSMALPSLKYFTQAGGKLSPDRVKQLASYASDNHKSFFVMYGQTEATARMAYADHIKLLAKPETIGKAIPNTRLRVEGDELVFTGENVMLGYANSCRDLASLPGVALLHTGDLAYEDDDGDFFITGRSKRIVKLFGERLSLDALQNSLQSALQRCADSHTLRNMIEHVFCVGDDKRLHIAVVVSSVAKQSDADIELILNTLKQYMRNLNIHASAMKYHIINETPLTSNGKVDYPGLLASLQSQQVASRSATGQAGEQS</sequence>
<dbReference type="InterPro" id="IPR000873">
    <property type="entry name" value="AMP-dep_synth/lig_dom"/>
</dbReference>
<dbReference type="RefSeq" id="WP_311361596.1">
    <property type="nucleotide sequence ID" value="NZ_JAVRIE010000003.1"/>
</dbReference>
<dbReference type="Pfam" id="PF00501">
    <property type="entry name" value="AMP-binding"/>
    <property type="match status" value="1"/>
</dbReference>
<protein>
    <submittedName>
        <fullName evidence="2">AMP-binding protein</fullName>
    </submittedName>
</protein>
<proteinExistence type="predicted"/>
<dbReference type="Gene3D" id="3.40.50.12780">
    <property type="entry name" value="N-terminal domain of ligase-like"/>
    <property type="match status" value="1"/>
</dbReference>